<gene>
    <name evidence="1" type="ordered locus">RPA3007</name>
</gene>
<dbReference type="STRING" id="258594.RPA3007"/>
<dbReference type="AlphaFoldDB" id="Q6N5G7"/>
<dbReference type="EMBL" id="BX572602">
    <property type="protein sequence ID" value="CAE28448.1"/>
    <property type="molecule type" value="Genomic_DNA"/>
</dbReference>
<accession>Q6N5G7</accession>
<protein>
    <submittedName>
        <fullName evidence="1">Uncharacterized protein</fullName>
    </submittedName>
</protein>
<dbReference type="HOGENOM" id="CLU_1128361_0_0_5"/>
<proteinExistence type="predicted"/>
<sequence length="246" mass="27184">MPRRSKATRQMMSRACLLFLGVAAASTTLLILGVGPSWIAFANLGISLAAAGIAAHPRWTGPALTAAKPWFPRRDRSRANRRATFVSIAAPLLPRPTIRRFKRVARQSDMIHRRRADAEARLRDFGDQISAASMKTSPTIRKLRDLIAVLSIQAVMADEAVKMLAHEIAASIQDQLQDGKTIARGRRQSDDRWIDISPDEWRKLRLDASLAIAHHHASGETAYSQLELAVSVHHGEHCAQQTVLTP</sequence>
<reference evidence="1" key="1">
    <citation type="journal article" date="2004" name="Nat. Biotechnol.">
        <title>Complete genome sequence of the metabolically versatile photosynthetic bacterium Rhodopseudomonas palustris.</title>
        <authorList>
            <person name="Larimer F.W."/>
            <person name="Chain P."/>
            <person name="Hauser L."/>
            <person name="Lamerdin J."/>
            <person name="Malfatti S."/>
            <person name="Do L."/>
            <person name="Land M.L."/>
            <person name="Pelletier D.A."/>
            <person name="Beatty J.T."/>
            <person name="Lang A.S."/>
            <person name="Tabita F.R."/>
            <person name="Gibson J.L."/>
            <person name="Hanson T.E."/>
            <person name="Bobst C."/>
            <person name="Torres J.L."/>
            <person name="Peres C."/>
            <person name="Harrison F.H."/>
            <person name="Gibson J."/>
            <person name="Harwood C.S."/>
        </authorList>
    </citation>
    <scope>NUCLEOTIDE SEQUENCE [LARGE SCALE GENOMIC DNA]</scope>
    <source>
        <strain evidence="1">CGA009</strain>
    </source>
</reference>
<evidence type="ECO:0000313" key="1">
    <source>
        <dbReference type="EMBL" id="CAE28448.1"/>
    </source>
</evidence>
<name>Q6N5G7_RHOPA</name>
<organism evidence="1">
    <name type="scientific">Rhodopseudomonas palustris (strain ATCC BAA-98 / CGA009)</name>
    <dbReference type="NCBI Taxonomy" id="258594"/>
    <lineage>
        <taxon>Bacteria</taxon>
        <taxon>Pseudomonadati</taxon>
        <taxon>Pseudomonadota</taxon>
        <taxon>Alphaproteobacteria</taxon>
        <taxon>Hyphomicrobiales</taxon>
        <taxon>Nitrobacteraceae</taxon>
        <taxon>Rhodopseudomonas</taxon>
    </lineage>
</organism>